<dbReference type="Gene3D" id="3.30.450.20">
    <property type="entry name" value="PAS domain"/>
    <property type="match status" value="1"/>
</dbReference>
<evidence type="ECO:0000256" key="7">
    <source>
        <dbReference type="ARBA" id="ARBA00022777"/>
    </source>
</evidence>
<dbReference type="PROSITE" id="PS50109">
    <property type="entry name" value="HIS_KIN"/>
    <property type="match status" value="1"/>
</dbReference>
<feature type="domain" description="Histidine kinase" evidence="13">
    <location>
        <begin position="229"/>
        <end position="442"/>
    </location>
</feature>
<organism evidence="14 15">
    <name type="scientific">Sphingomonas lutea</name>
    <dbReference type="NCBI Taxonomy" id="1045317"/>
    <lineage>
        <taxon>Bacteria</taxon>
        <taxon>Pseudomonadati</taxon>
        <taxon>Pseudomonadota</taxon>
        <taxon>Alphaproteobacteria</taxon>
        <taxon>Sphingomonadales</taxon>
        <taxon>Sphingomonadaceae</taxon>
        <taxon>Sphingomonas</taxon>
    </lineage>
</organism>
<keyword evidence="6" id="KW-0547">Nucleotide-binding</keyword>
<evidence type="ECO:0000256" key="12">
    <source>
        <dbReference type="SAM" id="Phobius"/>
    </source>
</evidence>
<dbReference type="SUPFAM" id="SSF55785">
    <property type="entry name" value="PYP-like sensor domain (PAS domain)"/>
    <property type="match status" value="1"/>
</dbReference>
<evidence type="ECO:0000313" key="15">
    <source>
        <dbReference type="Proteomes" id="UP000515971"/>
    </source>
</evidence>
<dbReference type="EMBL" id="CP060718">
    <property type="protein sequence ID" value="QNN67067.1"/>
    <property type="molecule type" value="Genomic_DNA"/>
</dbReference>
<dbReference type="InterPro" id="IPR050351">
    <property type="entry name" value="BphY/WalK/GraS-like"/>
</dbReference>
<dbReference type="InterPro" id="IPR003594">
    <property type="entry name" value="HATPase_dom"/>
</dbReference>
<dbReference type="AlphaFoldDB" id="A0A7G9SGU2"/>
<evidence type="ECO:0000256" key="1">
    <source>
        <dbReference type="ARBA" id="ARBA00000085"/>
    </source>
</evidence>
<keyword evidence="9 12" id="KW-1133">Transmembrane helix</keyword>
<keyword evidence="10" id="KW-0902">Two-component regulatory system</keyword>
<dbReference type="InterPro" id="IPR000014">
    <property type="entry name" value="PAS"/>
</dbReference>
<dbReference type="GO" id="GO:0004673">
    <property type="term" value="F:protein histidine kinase activity"/>
    <property type="evidence" value="ECO:0007669"/>
    <property type="project" value="UniProtKB-EC"/>
</dbReference>
<dbReference type="GO" id="GO:0005524">
    <property type="term" value="F:ATP binding"/>
    <property type="evidence" value="ECO:0007669"/>
    <property type="project" value="UniProtKB-KW"/>
</dbReference>
<evidence type="ECO:0000256" key="8">
    <source>
        <dbReference type="ARBA" id="ARBA00022840"/>
    </source>
</evidence>
<keyword evidence="4" id="KW-0808">Transferase</keyword>
<dbReference type="InterPro" id="IPR005467">
    <property type="entry name" value="His_kinase_dom"/>
</dbReference>
<dbReference type="InterPro" id="IPR035965">
    <property type="entry name" value="PAS-like_dom_sf"/>
</dbReference>
<comment type="catalytic activity">
    <reaction evidence="1">
        <text>ATP + protein L-histidine = ADP + protein N-phospho-L-histidine.</text>
        <dbReference type="EC" id="2.7.13.3"/>
    </reaction>
</comment>
<dbReference type="Gene3D" id="3.30.565.10">
    <property type="entry name" value="Histidine kinase-like ATPase, C-terminal domain"/>
    <property type="match status" value="1"/>
</dbReference>
<dbReference type="PANTHER" id="PTHR42878:SF7">
    <property type="entry name" value="SENSOR HISTIDINE KINASE GLRK"/>
    <property type="match status" value="1"/>
</dbReference>
<keyword evidence="11 12" id="KW-0472">Membrane</keyword>
<reference evidence="14 15" key="1">
    <citation type="submission" date="2020-08" db="EMBL/GenBank/DDBJ databases">
        <title>Genome sequence of Sphingomonas lutea KCTC 23642T.</title>
        <authorList>
            <person name="Hyun D.-W."/>
            <person name="Bae J.-W."/>
        </authorList>
    </citation>
    <scope>NUCLEOTIDE SEQUENCE [LARGE SCALE GENOMIC DNA]</scope>
    <source>
        <strain evidence="14 15">KCTC 23642</strain>
    </source>
</reference>
<dbReference type="InterPro" id="IPR004358">
    <property type="entry name" value="Sig_transdc_His_kin-like_C"/>
</dbReference>
<dbReference type="Proteomes" id="UP000515971">
    <property type="component" value="Chromosome"/>
</dbReference>
<evidence type="ECO:0000313" key="14">
    <source>
        <dbReference type="EMBL" id="QNN67067.1"/>
    </source>
</evidence>
<feature type="transmembrane region" description="Helical" evidence="12">
    <location>
        <begin position="40"/>
        <end position="56"/>
    </location>
</feature>
<dbReference type="GO" id="GO:0030295">
    <property type="term" value="F:protein kinase activator activity"/>
    <property type="evidence" value="ECO:0007669"/>
    <property type="project" value="TreeGrafter"/>
</dbReference>
<dbReference type="SUPFAM" id="SSF55874">
    <property type="entry name" value="ATPase domain of HSP90 chaperone/DNA topoisomerase II/histidine kinase"/>
    <property type="match status" value="1"/>
</dbReference>
<dbReference type="RefSeq" id="WP_187537659.1">
    <property type="nucleotide sequence ID" value="NZ_BAABJT010000001.1"/>
</dbReference>
<dbReference type="PANTHER" id="PTHR42878">
    <property type="entry name" value="TWO-COMPONENT HISTIDINE KINASE"/>
    <property type="match status" value="1"/>
</dbReference>
<evidence type="ECO:0000256" key="3">
    <source>
        <dbReference type="ARBA" id="ARBA00012438"/>
    </source>
</evidence>
<keyword evidence="15" id="KW-1185">Reference proteome</keyword>
<evidence type="ECO:0000256" key="5">
    <source>
        <dbReference type="ARBA" id="ARBA00022692"/>
    </source>
</evidence>
<dbReference type="GO" id="GO:0000156">
    <property type="term" value="F:phosphorelay response regulator activity"/>
    <property type="evidence" value="ECO:0007669"/>
    <property type="project" value="TreeGrafter"/>
</dbReference>
<dbReference type="Pfam" id="PF13188">
    <property type="entry name" value="PAS_8"/>
    <property type="match status" value="1"/>
</dbReference>
<evidence type="ECO:0000256" key="10">
    <source>
        <dbReference type="ARBA" id="ARBA00023012"/>
    </source>
</evidence>
<dbReference type="EC" id="2.7.13.3" evidence="3"/>
<dbReference type="InterPro" id="IPR036890">
    <property type="entry name" value="HATPase_C_sf"/>
</dbReference>
<dbReference type="KEGG" id="slut:H9L13_10575"/>
<dbReference type="SMART" id="SM00387">
    <property type="entry name" value="HATPase_c"/>
    <property type="match status" value="1"/>
</dbReference>
<gene>
    <name evidence="14" type="ORF">H9L13_10575</name>
</gene>
<dbReference type="PRINTS" id="PR00344">
    <property type="entry name" value="BCTRLSENSOR"/>
</dbReference>
<evidence type="ECO:0000256" key="2">
    <source>
        <dbReference type="ARBA" id="ARBA00004141"/>
    </source>
</evidence>
<evidence type="ECO:0000256" key="6">
    <source>
        <dbReference type="ARBA" id="ARBA00022741"/>
    </source>
</evidence>
<evidence type="ECO:0000256" key="11">
    <source>
        <dbReference type="ARBA" id="ARBA00023136"/>
    </source>
</evidence>
<name>A0A7G9SGU2_9SPHN</name>
<evidence type="ECO:0000259" key="13">
    <source>
        <dbReference type="PROSITE" id="PS50109"/>
    </source>
</evidence>
<evidence type="ECO:0000256" key="9">
    <source>
        <dbReference type="ARBA" id="ARBA00022989"/>
    </source>
</evidence>
<sequence length="442" mass="47525">MAFRHRFEFGLGWRTLALMAALWLLSLSMSAPDLRAGRIVALIIAAIAVASLWSYIRRTNFIVSRFVESVRFEDFSQRFSDPSGGGFDVLGDTLDRAIKALQARNVEAAAEARYLAAIVDDSPSALLTIDPDGRVEMLNKAARELFARQPIHRAADLETLGPELAAAARLPVGTRKITRLMLDGVPQKAILASAQVARLDEPVTILSILPVQSELGALEVAAQADLVRVLTHEIMNSLTPVTSLARTGAEMVAAAEKSGGSLADAKVATETVARRAEGILKFVESYREFSQSPDVNRRLFKAQSWGEELLRLATANAGDRPVEARLKVEPKSLALNADPELLAQAVLNLLRNAIRATGDVAGPVVTLRMAREPTGNYRIEVSDNGPGIPPGRREDIFLPFYTTHKGGSGVGLSFARQVALAHGGSIAALEAPEGGANIRMVI</sequence>
<keyword evidence="7" id="KW-0418">Kinase</keyword>
<dbReference type="CDD" id="cd00075">
    <property type="entry name" value="HATPase"/>
    <property type="match status" value="1"/>
</dbReference>
<dbReference type="Pfam" id="PF02518">
    <property type="entry name" value="HATPase_c"/>
    <property type="match status" value="1"/>
</dbReference>
<dbReference type="GO" id="GO:0016020">
    <property type="term" value="C:membrane"/>
    <property type="evidence" value="ECO:0007669"/>
    <property type="project" value="UniProtKB-SubCell"/>
</dbReference>
<proteinExistence type="predicted"/>
<evidence type="ECO:0000256" key="4">
    <source>
        <dbReference type="ARBA" id="ARBA00022679"/>
    </source>
</evidence>
<comment type="subcellular location">
    <subcellularLocation>
        <location evidence="2">Membrane</location>
        <topology evidence="2">Multi-pass membrane protein</topology>
    </subcellularLocation>
</comment>
<keyword evidence="8" id="KW-0067">ATP-binding</keyword>
<keyword evidence="5 12" id="KW-0812">Transmembrane</keyword>
<dbReference type="GO" id="GO:0007234">
    <property type="term" value="P:osmosensory signaling via phosphorelay pathway"/>
    <property type="evidence" value="ECO:0007669"/>
    <property type="project" value="TreeGrafter"/>
</dbReference>
<protein>
    <recommendedName>
        <fullName evidence="3">histidine kinase</fullName>
        <ecNumber evidence="3">2.7.13.3</ecNumber>
    </recommendedName>
</protein>
<accession>A0A7G9SGU2</accession>